<keyword evidence="4" id="KW-0125">Carotenoid biosynthesis</keyword>
<accession>A0ABY7M769</accession>
<dbReference type="EMBL" id="CP115149">
    <property type="protein sequence ID" value="WBL36369.1"/>
    <property type="molecule type" value="Genomic_DNA"/>
</dbReference>
<evidence type="ECO:0000313" key="10">
    <source>
        <dbReference type="Proteomes" id="UP001212803"/>
    </source>
</evidence>
<evidence type="ECO:0000256" key="7">
    <source>
        <dbReference type="ARBA" id="ARBA00023235"/>
    </source>
</evidence>
<keyword evidence="10" id="KW-1185">Reference proteome</keyword>
<feature type="transmembrane region" description="Helical" evidence="8">
    <location>
        <begin position="114"/>
        <end position="136"/>
    </location>
</feature>
<evidence type="ECO:0000256" key="4">
    <source>
        <dbReference type="ARBA" id="ARBA00022746"/>
    </source>
</evidence>
<dbReference type="NCBIfam" id="TIGR03462">
    <property type="entry name" value="CarR_dom_SF"/>
    <property type="match status" value="1"/>
</dbReference>
<comment type="subcellular location">
    <subcellularLocation>
        <location evidence="1">Membrane</location>
        <topology evidence="1">Multi-pass membrane protein</topology>
    </subcellularLocation>
</comment>
<proteinExistence type="predicted"/>
<sequence length="221" mass="23490">MTYGAFLGLYLLPPIVTLLAAVFRWRPAPPLRELAAGIGVLAVIAVVYTTPWDNYLVASGTWTYPEERTWGIRLGWVPLEEYTFFVLQTVMTGLWVGLLLRTREANASAANGRAVRTAGAIALLGGAAAGAAMLAGPESLRYLGLILAWALPPLALQAGFGADILLRRWRTVLPGFAVPTAYLAAADTIAIGAGTWHITERTSTGVFLPGGCRSRSSCSSS</sequence>
<reference evidence="9 10" key="1">
    <citation type="journal article" date="2023" name="ISME J.">
        <title>Thermophilic Dehalococcoidia with unusual traits shed light on an unexpected past.</title>
        <authorList>
            <person name="Palmer M."/>
            <person name="Covington J.K."/>
            <person name="Zhou E.M."/>
            <person name="Thomas S.C."/>
            <person name="Habib N."/>
            <person name="Seymour C.O."/>
            <person name="Lai D."/>
            <person name="Johnston J."/>
            <person name="Hashimi A."/>
            <person name="Jiao J.Y."/>
            <person name="Muok A.R."/>
            <person name="Liu L."/>
            <person name="Xian W.D."/>
            <person name="Zhi X.Y."/>
            <person name="Li M.M."/>
            <person name="Silva L.P."/>
            <person name="Bowen B.P."/>
            <person name="Louie K."/>
            <person name="Briegel A."/>
            <person name="Pett-Ridge J."/>
            <person name="Weber P.K."/>
            <person name="Tocheva E.I."/>
            <person name="Woyke T."/>
            <person name="Northen T.R."/>
            <person name="Mayali X."/>
            <person name="Li W.J."/>
            <person name="Hedlund B.P."/>
        </authorList>
    </citation>
    <scope>NUCLEOTIDE SEQUENCE [LARGE SCALE GENOMIC DNA]</scope>
    <source>
        <strain evidence="9 10">YIM 72310</strain>
    </source>
</reference>
<evidence type="ECO:0000256" key="1">
    <source>
        <dbReference type="ARBA" id="ARBA00004141"/>
    </source>
</evidence>
<keyword evidence="6 8" id="KW-0472">Membrane</keyword>
<feature type="transmembrane region" description="Helical" evidence="8">
    <location>
        <begin position="142"/>
        <end position="166"/>
    </location>
</feature>
<evidence type="ECO:0000256" key="6">
    <source>
        <dbReference type="ARBA" id="ARBA00023136"/>
    </source>
</evidence>
<gene>
    <name evidence="9" type="ORF">O0235_02000</name>
</gene>
<comment type="pathway">
    <text evidence="2">Carotenoid biosynthesis.</text>
</comment>
<dbReference type="InterPro" id="IPR017825">
    <property type="entry name" value="Lycopene_cyclase_dom"/>
</dbReference>
<keyword evidence="5 8" id="KW-1133">Transmembrane helix</keyword>
<protein>
    <submittedName>
        <fullName evidence="9">Lycopene cyclase domain-containing protein</fullName>
    </submittedName>
</protein>
<dbReference type="RefSeq" id="WP_270056893.1">
    <property type="nucleotide sequence ID" value="NZ_CP115149.1"/>
</dbReference>
<evidence type="ECO:0000256" key="5">
    <source>
        <dbReference type="ARBA" id="ARBA00022989"/>
    </source>
</evidence>
<keyword evidence="3 8" id="KW-0812">Transmembrane</keyword>
<keyword evidence="7" id="KW-0413">Isomerase</keyword>
<feature type="transmembrane region" description="Helical" evidence="8">
    <location>
        <begin position="34"/>
        <end position="52"/>
    </location>
</feature>
<dbReference type="Proteomes" id="UP001212803">
    <property type="component" value="Chromosome"/>
</dbReference>
<feature type="transmembrane region" description="Helical" evidence="8">
    <location>
        <begin position="82"/>
        <end position="102"/>
    </location>
</feature>
<organism evidence="9 10">
    <name type="scientific">Tepidiforma flava</name>
    <dbReference type="NCBI Taxonomy" id="3004094"/>
    <lineage>
        <taxon>Bacteria</taxon>
        <taxon>Bacillati</taxon>
        <taxon>Chloroflexota</taxon>
        <taxon>Tepidiformia</taxon>
        <taxon>Tepidiformales</taxon>
        <taxon>Tepidiformaceae</taxon>
        <taxon>Tepidiforma</taxon>
    </lineage>
</organism>
<evidence type="ECO:0000256" key="2">
    <source>
        <dbReference type="ARBA" id="ARBA00004829"/>
    </source>
</evidence>
<evidence type="ECO:0000256" key="3">
    <source>
        <dbReference type="ARBA" id="ARBA00022692"/>
    </source>
</evidence>
<name>A0ABY7M769_9CHLR</name>
<evidence type="ECO:0000256" key="8">
    <source>
        <dbReference type="SAM" id="Phobius"/>
    </source>
</evidence>
<feature type="transmembrane region" description="Helical" evidence="8">
    <location>
        <begin position="6"/>
        <end position="25"/>
    </location>
</feature>
<evidence type="ECO:0000313" key="9">
    <source>
        <dbReference type="EMBL" id="WBL36369.1"/>
    </source>
</evidence>